<accession>A0A7J3JSC1</accession>
<organism evidence="3">
    <name type="scientific">Ignisphaera aggregans</name>
    <dbReference type="NCBI Taxonomy" id="334771"/>
    <lineage>
        <taxon>Archaea</taxon>
        <taxon>Thermoproteota</taxon>
        <taxon>Thermoprotei</taxon>
        <taxon>Desulfurococcales</taxon>
        <taxon>Desulfurococcaceae</taxon>
        <taxon>Ignisphaera</taxon>
    </lineage>
</organism>
<dbReference type="PANTHER" id="PTHR33608:SF6">
    <property type="entry name" value="BLL2464 PROTEIN"/>
    <property type="match status" value="1"/>
</dbReference>
<keyword evidence="1" id="KW-0472">Membrane</keyword>
<gene>
    <name evidence="3" type="ORF">ENU30_08490</name>
</gene>
<evidence type="ECO:0000259" key="2">
    <source>
        <dbReference type="Pfam" id="PF01882"/>
    </source>
</evidence>
<proteinExistence type="predicted"/>
<feature type="transmembrane region" description="Helical" evidence="1">
    <location>
        <begin position="47"/>
        <end position="65"/>
    </location>
</feature>
<dbReference type="PANTHER" id="PTHR33608">
    <property type="entry name" value="BLL2464 PROTEIN"/>
    <property type="match status" value="1"/>
</dbReference>
<dbReference type="InterPro" id="IPR002881">
    <property type="entry name" value="DUF58"/>
</dbReference>
<keyword evidence="1" id="KW-1133">Transmembrane helix</keyword>
<comment type="caution">
    <text evidence="3">The sequence shown here is derived from an EMBL/GenBank/DDBJ whole genome shotgun (WGS) entry which is preliminary data.</text>
</comment>
<feature type="transmembrane region" description="Helical" evidence="1">
    <location>
        <begin position="20"/>
        <end position="41"/>
    </location>
</feature>
<sequence>MRMILTNKSYRMNIYSDRGLGFYPITFTVTLFSIISTVLYISITTLFTIVMLGMVALPISIYMILKNVNDVGDIIIDCTSLNIIEDEQVSIVISFEHGLFRLLKMKKLITISDSGIRILKADSKKNKEVFLIKILIQGYCGKHQIKGFAIFLSDPFAYINYRIEIILTKPLPIHIIPRPTHIELDIESDIPYISYEAHLSKRKGIGVNILGIREYLPGDDYRRIDWKATARTLKLMVKEFEKHLCKDVLFIASIHDGFFSGEPPTITYLLRIVLNLLTRIANSGLNLGIGIATEREVIISNKVTKYNLKHIYEVLSSITWPLTVDRKSYSSANRILHWFVNELTNKICSESCLVIIFMDIIDDLDIENVKKVLKELMIRHYALKVFLIQPLTIRFILSSLEFDEFGDLQIERNMYKHIIKYFKGTDIVSSVADLL</sequence>
<keyword evidence="1" id="KW-0812">Transmembrane</keyword>
<feature type="domain" description="DUF58" evidence="2">
    <location>
        <begin position="212"/>
        <end position="390"/>
    </location>
</feature>
<evidence type="ECO:0000313" key="3">
    <source>
        <dbReference type="EMBL" id="HGQ18990.1"/>
    </source>
</evidence>
<dbReference type="Pfam" id="PF01882">
    <property type="entry name" value="DUF58"/>
    <property type="match status" value="1"/>
</dbReference>
<name>A0A7J3JSC1_9CREN</name>
<evidence type="ECO:0000256" key="1">
    <source>
        <dbReference type="SAM" id="Phobius"/>
    </source>
</evidence>
<protein>
    <submittedName>
        <fullName evidence="3">DUF58 domain-containing protein</fullName>
    </submittedName>
</protein>
<reference evidence="3" key="1">
    <citation type="journal article" date="2020" name="mSystems">
        <title>Genome- and Community-Level Interaction Insights into Carbon Utilization and Element Cycling Functions of Hydrothermarchaeota in Hydrothermal Sediment.</title>
        <authorList>
            <person name="Zhou Z."/>
            <person name="Liu Y."/>
            <person name="Xu W."/>
            <person name="Pan J."/>
            <person name="Luo Z.H."/>
            <person name="Li M."/>
        </authorList>
    </citation>
    <scope>NUCLEOTIDE SEQUENCE [LARGE SCALE GENOMIC DNA]</scope>
    <source>
        <strain evidence="3">SpSt-657</strain>
    </source>
</reference>
<dbReference type="EMBL" id="DTBZ01000156">
    <property type="protein sequence ID" value="HGQ18990.1"/>
    <property type="molecule type" value="Genomic_DNA"/>
</dbReference>
<dbReference type="AlphaFoldDB" id="A0A7J3JSC1"/>